<feature type="compositionally biased region" description="Polar residues" evidence="1">
    <location>
        <begin position="374"/>
        <end position="400"/>
    </location>
</feature>
<evidence type="ECO:0000313" key="3">
    <source>
        <dbReference type="Proteomes" id="UP001369815"/>
    </source>
</evidence>
<feature type="region of interest" description="Disordered" evidence="1">
    <location>
        <begin position="831"/>
        <end position="866"/>
    </location>
</feature>
<feature type="compositionally biased region" description="Polar residues" evidence="1">
    <location>
        <begin position="78"/>
        <end position="93"/>
    </location>
</feature>
<dbReference type="InterPro" id="IPR019021">
    <property type="entry name" value="Mms22"/>
</dbReference>
<feature type="compositionally biased region" description="Acidic residues" evidence="1">
    <location>
        <begin position="218"/>
        <end position="229"/>
    </location>
</feature>
<proteinExistence type="predicted"/>
<comment type="caution">
    <text evidence="2">The sequence shown here is derived from an EMBL/GenBank/DDBJ whole genome shotgun (WGS) entry which is preliminary data.</text>
</comment>
<feature type="compositionally biased region" description="Basic residues" evidence="1">
    <location>
        <begin position="603"/>
        <end position="619"/>
    </location>
</feature>
<feature type="compositionally biased region" description="Basic and acidic residues" evidence="1">
    <location>
        <begin position="461"/>
        <end position="478"/>
    </location>
</feature>
<feature type="region of interest" description="Disordered" evidence="1">
    <location>
        <begin position="687"/>
        <end position="709"/>
    </location>
</feature>
<feature type="region of interest" description="Disordered" evidence="1">
    <location>
        <begin position="450"/>
        <end position="507"/>
    </location>
</feature>
<feature type="compositionally biased region" description="Polar residues" evidence="1">
    <location>
        <begin position="590"/>
        <end position="600"/>
    </location>
</feature>
<dbReference type="Pfam" id="PF09462">
    <property type="entry name" value="Mus7"/>
    <property type="match status" value="1"/>
</dbReference>
<dbReference type="Proteomes" id="UP001369815">
    <property type="component" value="Unassembled WGS sequence"/>
</dbReference>
<feature type="compositionally biased region" description="Basic and acidic residues" evidence="1">
    <location>
        <begin position="206"/>
        <end position="217"/>
    </location>
</feature>
<reference evidence="2 3" key="1">
    <citation type="journal article" date="2024" name="Front Chem Biol">
        <title>Unveiling the potential of Daldinia eschscholtzii MFLUCC 19-0629 through bioactivity and bioinformatics studies for enhanced sustainable agriculture production.</title>
        <authorList>
            <person name="Brooks S."/>
            <person name="Weaver J.A."/>
            <person name="Klomchit A."/>
            <person name="Alharthi S.A."/>
            <person name="Onlamun T."/>
            <person name="Nurani R."/>
            <person name="Vong T.K."/>
            <person name="Alberti F."/>
            <person name="Greco C."/>
        </authorList>
    </citation>
    <scope>NUCLEOTIDE SEQUENCE [LARGE SCALE GENOMIC DNA]</scope>
    <source>
        <strain evidence="2">MFLUCC 19-0629</strain>
    </source>
</reference>
<dbReference type="PANTHER" id="PTHR28122:SF1">
    <property type="entry name" value="E3 UBIQUITIN-PROTEIN LIGASE SUBSTRATE RECEPTOR MMS22"/>
    <property type="match status" value="1"/>
</dbReference>
<organism evidence="2 3">
    <name type="scientific">Daldinia eschscholtzii</name>
    <dbReference type="NCBI Taxonomy" id="292717"/>
    <lineage>
        <taxon>Eukaryota</taxon>
        <taxon>Fungi</taxon>
        <taxon>Dikarya</taxon>
        <taxon>Ascomycota</taxon>
        <taxon>Pezizomycotina</taxon>
        <taxon>Sordariomycetes</taxon>
        <taxon>Xylariomycetidae</taxon>
        <taxon>Xylariales</taxon>
        <taxon>Hypoxylaceae</taxon>
        <taxon>Daldinia</taxon>
    </lineage>
</organism>
<dbReference type="GO" id="GO:0035361">
    <property type="term" value="C:Cul8-RING ubiquitin ligase complex"/>
    <property type="evidence" value="ECO:0007669"/>
    <property type="project" value="TreeGrafter"/>
</dbReference>
<feature type="region of interest" description="Disordered" evidence="1">
    <location>
        <begin position="553"/>
        <end position="639"/>
    </location>
</feature>
<dbReference type="GO" id="GO:0000724">
    <property type="term" value="P:double-strand break repair via homologous recombination"/>
    <property type="evidence" value="ECO:0007669"/>
    <property type="project" value="TreeGrafter"/>
</dbReference>
<feature type="region of interest" description="Disordered" evidence="1">
    <location>
        <begin position="652"/>
        <end position="675"/>
    </location>
</feature>
<feature type="compositionally biased region" description="Acidic residues" evidence="1">
    <location>
        <begin position="150"/>
        <end position="161"/>
    </location>
</feature>
<protein>
    <submittedName>
        <fullName evidence="2">Uncharacterized protein</fullName>
    </submittedName>
</protein>
<evidence type="ECO:0000313" key="2">
    <source>
        <dbReference type="EMBL" id="KAK6955616.1"/>
    </source>
</evidence>
<feature type="region of interest" description="Disordered" evidence="1">
    <location>
        <begin position="879"/>
        <end position="916"/>
    </location>
</feature>
<evidence type="ECO:0000256" key="1">
    <source>
        <dbReference type="SAM" id="MobiDB-lite"/>
    </source>
</evidence>
<gene>
    <name evidence="2" type="ORF">Daesc_003258</name>
</gene>
<feature type="region of interest" description="Disordered" evidence="1">
    <location>
        <begin position="195"/>
        <end position="430"/>
    </location>
</feature>
<dbReference type="GO" id="GO:0005634">
    <property type="term" value="C:nucleus"/>
    <property type="evidence" value="ECO:0007669"/>
    <property type="project" value="InterPro"/>
</dbReference>
<feature type="compositionally biased region" description="Polar residues" evidence="1">
    <location>
        <begin position="125"/>
        <end position="136"/>
    </location>
</feature>
<dbReference type="GO" id="GO:0031297">
    <property type="term" value="P:replication fork processing"/>
    <property type="evidence" value="ECO:0007669"/>
    <property type="project" value="InterPro"/>
</dbReference>
<feature type="compositionally biased region" description="Acidic residues" evidence="1">
    <location>
        <begin position="9"/>
        <end position="18"/>
    </location>
</feature>
<keyword evidence="3" id="KW-1185">Reference proteome</keyword>
<dbReference type="PANTHER" id="PTHR28122">
    <property type="entry name" value="E3 UBIQUITIN-PROTEIN LIGASE SUBSTRATE RECEPTOR MMS22"/>
    <property type="match status" value="1"/>
</dbReference>
<feature type="region of interest" description="Disordered" evidence="1">
    <location>
        <begin position="1"/>
        <end position="161"/>
    </location>
</feature>
<name>A0AAX6MSX2_9PEZI</name>
<sequence>MAKWKELGEVPDSDDESGFDSSQEVEHDLPPQQSGAGVPDAPVIEGPVPEEQNVWDFPLSSQVSKNERNVNHSLPRPQLSQAPSELPTTSHYPDSSPLSSLPPLEPTNNREDSTQAAETSRTELNEPQESEVTSPSSHERFVNAIFEVDNPSECEGEDEEGLVQETIRAGRSLRPRKPIQEHPYLLESAQYSKTLKSHGVRPLRMQIEEAARRRREEEDSQEQEYEDESQSTARELAQEDSGDSQVVQQPDLPEDVDVEELLPARSPLRFFKHKDVEQGALLRSSQDDDEFPDPADLAKWKLGKRPSTTAKRQASPKASEKRKLPKLQQPVRFARAVSPQAQTASIFDIPPSPPQTSPNFLTRTPAISVGRSRAVTTFTPKPSSTISSRNQSPAPANEHTNMIDLTIGEDDGEVGNGQDAESNRDSESDTEIVRAAIKKKMRGVLPASWLRLDQQSTRRKNSQDISRRSPDHSPERTQRKGVAQRRQISPRPGIDTALFLDDSDDDDDTTLRVDDLDEFQDENNSIRIFEDDIGSVIEDNSIDYMLSGNKRASVDTTGLEQPRKRRKNQQPIFKGHLNQQKRQQRITGLLSRTKSTATESSIKKRHTGNNSGARRHTKGLSRPVNRSTPPPQLSILDVVEPGAPPFIRIAARTANRRSDKGRSSPSKKQIALGTREDNIDATSVLRDWKRGRIKPKTSSKTSTKSQVKLPKPLRSLSHNSVTQHIKEVSKTRSAVVPLSHFSQPRRMVKQASIENFMTIEAGTSSTHTQPGNETSLPKRSQLGRIKSFNVSSRPAQLEAVGEEIGRHAFDARKRALDALYRKSRRQLPTPARIGLERLIGQSASRSSNKHIGDPAPGNSPETLQPAAKPKRLKFRKHFHPRHVDTTAPQYAHANDPLPREASPISPAFEATPTSEPPGKLLGLGPFGTHYTQHFEIFPLEFGVFFHESTVLGSGRLRKALNEKSRNSFRQPRGHAISVLGEKTLRWGLWDAQVSSELGIVLDWIAEYLHSESPDLSWGISPVQAADFVLEYLQDNISFSDEENENHFAGRALEVLRTFIQRLETLPVQSQDLGRPLIDVMSRGLIISFQILRICHSLGQLSEIFQLEDVLGRIAKRAARELLAGELADIRNLYYDLQRMPFREKGIRNEQYSVICWVTLIRVLEESRIPRSGFWDIVSSVILSTDPSSISDAHTFEQIWYNLFTLLPLGEFDSSGVIVPGIRHTIPLESWVLPQKLLKRVFQLYESNSRQAPSFNDYCRGVVSRCHYLVEQWGWRKSNGIIGTIFDFFAARGLSHLRNEEVYKSPEFLEHLAGSPSLAIVPEDRCFHIFLKLLALSIKRLENHGLIKDARNMLARVLPNHNRQYEKEKDIHESELAALRNHHDLLCTLYWAAPPSLRPSVQTIEKLVIPGSSHKEACLISLRAWSQLSRFVISSEESNNGYKPFADWQKNIFQQVMEQYLSAESDIQQQLLNMSKDASRNISREMVNAVVKLNRKGAMDVIHFSMKGFLSVIQLAPTLGAASFALNHYQLDQVFTRFPFSSADFDWSSLRVALDIIEYYVTRIEEFFSQSPVQADYSWHGEDAIMLLERKMATPFVSMTHAIICMDFKDIGLGPTSDRSICMEQAVLLSGRLAARLIHARLSRVSQFFTTGKYNLFQNMPKAISSPSRKYRALFLATLIEQGIGDFKELGSSTLDLFLRELVKPWKFLAYENRLALAVKRHHDPYLKDAIIESGNNPDYNSNRALFSHVVTMMRKTLRYAEISQKQQLQSQFSKALKSTMDQMKLDLRAVTLDSPEHADYIEFVRSIVTVIRSQDLCPVDSYFYQISREYSPSSQDPRLQIAGILSWGLKLEEGDSKAIPGLFYLLYPNFKLALANGKLGDERAILQQGMGNLHVYSFMLSKMLPAITKAALQIPTGWIILDTYVSAFEVLLAARCIYREMGREDANGLLVFLKTTLAGIKQLQTSNATTLQDEHIYTLIRVIQLLNLLSPSLTAHLINEPTSQATVDITGAVETFTSFTREAGKYLSNLLSNSGHGTSSNIESIPTLDSNRLFQCLRRQRTGPSSEADEHITRFANHMIRDINENWVSNGSTISIRGPARAQGQISTQSGQGTLVPRWDSRRLIQTLNRELREWNYANDLATATSRLAEVPLDEFLF</sequence>
<dbReference type="EMBL" id="JBANMG010000003">
    <property type="protein sequence ID" value="KAK6955616.1"/>
    <property type="molecule type" value="Genomic_DNA"/>
</dbReference>
<accession>A0AAX6MSX2</accession>